<proteinExistence type="predicted"/>
<dbReference type="EMBL" id="NCXO01000008">
    <property type="protein sequence ID" value="OSC34779.1"/>
    <property type="molecule type" value="Genomic_DNA"/>
</dbReference>
<gene>
    <name evidence="1" type="ORF">B8W67_05900</name>
</gene>
<keyword evidence="2" id="KW-1185">Reference proteome</keyword>
<evidence type="ECO:0000313" key="1">
    <source>
        <dbReference type="EMBL" id="OSC34779.1"/>
    </source>
</evidence>
<comment type="caution">
    <text evidence="1">The sequence shown here is derived from an EMBL/GenBank/DDBJ whole genome shotgun (WGS) entry which is preliminary data.</text>
</comment>
<dbReference type="AlphaFoldDB" id="A0AA91PG77"/>
<accession>A0AA91PG77</accession>
<organism evidence="1 2">
    <name type="scientific">Mycolicibacillus koreensis</name>
    <dbReference type="NCBI Taxonomy" id="1069220"/>
    <lineage>
        <taxon>Bacteria</taxon>
        <taxon>Bacillati</taxon>
        <taxon>Actinomycetota</taxon>
        <taxon>Actinomycetes</taxon>
        <taxon>Mycobacteriales</taxon>
        <taxon>Mycobacteriaceae</taxon>
        <taxon>Mycolicibacillus</taxon>
    </lineage>
</organism>
<sequence length="108" mass="11550">MIEIRDRESFPQKTKAIKDAAAELRAARDELGTIVDTARKEAGSFTVDGQPAPVYSPVLDGLKKWLDATSAVVNSVADSADACADTAHDKFVGITETDDEGADKIKKL</sequence>
<dbReference type="Proteomes" id="UP000193577">
    <property type="component" value="Unassembled WGS sequence"/>
</dbReference>
<evidence type="ECO:0000313" key="2">
    <source>
        <dbReference type="Proteomes" id="UP000193577"/>
    </source>
</evidence>
<reference evidence="1 2" key="1">
    <citation type="submission" date="2017-04" db="EMBL/GenBank/DDBJ databases">
        <title>The new phylogeny of genus Mycobacterium.</title>
        <authorList>
            <person name="Tortoli E."/>
            <person name="Trovato A."/>
            <person name="Cirillo D.M."/>
        </authorList>
    </citation>
    <scope>NUCLEOTIDE SEQUENCE [LARGE SCALE GENOMIC DNA]</scope>
    <source>
        <strain evidence="1 2">KCTC 19819</strain>
    </source>
</reference>
<name>A0AA91PG77_9MYCO</name>
<protein>
    <submittedName>
        <fullName evidence="1">Uncharacterized protein</fullName>
    </submittedName>
</protein>